<keyword evidence="1" id="KW-0812">Transmembrane</keyword>
<feature type="transmembrane region" description="Helical" evidence="1">
    <location>
        <begin position="191"/>
        <end position="211"/>
    </location>
</feature>
<protein>
    <submittedName>
        <fullName evidence="2">Uncharacterized protein</fullName>
    </submittedName>
</protein>
<feature type="transmembrane region" description="Helical" evidence="1">
    <location>
        <begin position="217"/>
        <end position="238"/>
    </location>
</feature>
<feature type="transmembrane region" description="Helical" evidence="1">
    <location>
        <begin position="50"/>
        <end position="68"/>
    </location>
</feature>
<dbReference type="VEuPathDB" id="FungiDB:DNF11_2360"/>
<evidence type="ECO:0000256" key="1">
    <source>
        <dbReference type="SAM" id="Phobius"/>
    </source>
</evidence>
<accession>A0A3G2S605</accession>
<keyword evidence="3" id="KW-1185">Reference proteome</keyword>
<dbReference type="Proteomes" id="UP000269793">
    <property type="component" value="Chromosome IV"/>
</dbReference>
<gene>
    <name evidence="2" type="ORF">DNF11_2360</name>
</gene>
<keyword evidence="1" id="KW-1133">Transmembrane helix</keyword>
<keyword evidence="1" id="KW-0472">Membrane</keyword>
<dbReference type="OrthoDB" id="3357787at2759"/>
<name>A0A3G2S605_MALR7</name>
<organism evidence="2 3">
    <name type="scientific">Malassezia restricta (strain ATCC 96810 / NBRC 103918 / CBS 7877)</name>
    <name type="common">Seborrheic dermatitis infection agent</name>
    <dbReference type="NCBI Taxonomy" id="425264"/>
    <lineage>
        <taxon>Eukaryota</taxon>
        <taxon>Fungi</taxon>
        <taxon>Dikarya</taxon>
        <taxon>Basidiomycota</taxon>
        <taxon>Ustilaginomycotina</taxon>
        <taxon>Malasseziomycetes</taxon>
        <taxon>Malasseziales</taxon>
        <taxon>Malasseziaceae</taxon>
        <taxon>Malassezia</taxon>
    </lineage>
</organism>
<evidence type="ECO:0000313" key="2">
    <source>
        <dbReference type="EMBL" id="AYO43310.1"/>
    </source>
</evidence>
<dbReference type="EMBL" id="CP033151">
    <property type="protein sequence ID" value="AYO43310.1"/>
    <property type="molecule type" value="Genomic_DNA"/>
</dbReference>
<sequence>MSSSQPLDRKHQPGAHDELLSQYDDLHAMDDAEQEQVIEQIRHDNHKANYIYRVGILVIYGLIFFLYATPIPTYLMGNHPKSHMTLYFHGQGKIGTDEDLTYLPAFPIYVAVTSILAFFMYLAAYECAMRAGFVKLKPVAYPNQPHPYGSAPQWIVPVLRDLRLQPSSNVRADPTKQSQKVELIKVLPPQIVYLGFLWVCTWPVPLITFGAGAFDDAAWWSFPFLALSIHLLVEWWMYKAERDTLGLNGLKYNYKGA</sequence>
<evidence type="ECO:0000313" key="3">
    <source>
        <dbReference type="Proteomes" id="UP000269793"/>
    </source>
</evidence>
<reference evidence="2 3" key="1">
    <citation type="submission" date="2018-10" db="EMBL/GenBank/DDBJ databases">
        <title>Complete genome sequence of Malassezia restricta CBS 7877.</title>
        <authorList>
            <person name="Morand S.C."/>
            <person name="Bertignac M."/>
            <person name="Iltis A."/>
            <person name="Kolder I."/>
            <person name="Pirovano W."/>
            <person name="Jourdain R."/>
            <person name="Clavaud C."/>
        </authorList>
    </citation>
    <scope>NUCLEOTIDE SEQUENCE [LARGE SCALE GENOMIC DNA]</scope>
    <source>
        <strain evidence="2 3">CBS 7877</strain>
    </source>
</reference>
<proteinExistence type="predicted"/>
<dbReference type="AlphaFoldDB" id="A0A3G2S605"/>
<feature type="transmembrane region" description="Helical" evidence="1">
    <location>
        <begin position="106"/>
        <end position="125"/>
    </location>
</feature>